<dbReference type="EMBL" id="JAIWYP010000014">
    <property type="protein sequence ID" value="KAH3706583.1"/>
    <property type="molecule type" value="Genomic_DNA"/>
</dbReference>
<gene>
    <name evidence="1" type="ORF">DPMN_065971</name>
</gene>
<evidence type="ECO:0000313" key="1">
    <source>
        <dbReference type="EMBL" id="KAH3706583.1"/>
    </source>
</evidence>
<organism evidence="1 2">
    <name type="scientific">Dreissena polymorpha</name>
    <name type="common">Zebra mussel</name>
    <name type="synonym">Mytilus polymorpha</name>
    <dbReference type="NCBI Taxonomy" id="45954"/>
    <lineage>
        <taxon>Eukaryota</taxon>
        <taxon>Metazoa</taxon>
        <taxon>Spiralia</taxon>
        <taxon>Lophotrochozoa</taxon>
        <taxon>Mollusca</taxon>
        <taxon>Bivalvia</taxon>
        <taxon>Autobranchia</taxon>
        <taxon>Heteroconchia</taxon>
        <taxon>Euheterodonta</taxon>
        <taxon>Imparidentia</taxon>
        <taxon>Neoheterodontei</taxon>
        <taxon>Myida</taxon>
        <taxon>Dreissenoidea</taxon>
        <taxon>Dreissenidae</taxon>
        <taxon>Dreissena</taxon>
    </lineage>
</organism>
<sequence length="67" mass="7326">MHVSGPALKLGPGSGLVRLNCKYLNLDLSPEPIAYRVSGQARPPNRDPLRRVRMFRLGSQSLAGKVL</sequence>
<dbReference type="AlphaFoldDB" id="A0A9D3YSL5"/>
<protein>
    <submittedName>
        <fullName evidence="1">Uncharacterized protein</fullName>
    </submittedName>
</protein>
<keyword evidence="2" id="KW-1185">Reference proteome</keyword>
<dbReference type="Proteomes" id="UP000828390">
    <property type="component" value="Unassembled WGS sequence"/>
</dbReference>
<comment type="caution">
    <text evidence="1">The sequence shown here is derived from an EMBL/GenBank/DDBJ whole genome shotgun (WGS) entry which is preliminary data.</text>
</comment>
<reference evidence="1" key="2">
    <citation type="submission" date="2020-11" db="EMBL/GenBank/DDBJ databases">
        <authorList>
            <person name="McCartney M.A."/>
            <person name="Auch B."/>
            <person name="Kono T."/>
            <person name="Mallez S."/>
            <person name="Becker A."/>
            <person name="Gohl D.M."/>
            <person name="Silverstein K.A.T."/>
            <person name="Koren S."/>
            <person name="Bechman K.B."/>
            <person name="Herman A."/>
            <person name="Abrahante J.E."/>
            <person name="Garbe J."/>
        </authorList>
    </citation>
    <scope>NUCLEOTIDE SEQUENCE</scope>
    <source>
        <strain evidence="1">Duluth1</strain>
        <tissue evidence="1">Whole animal</tissue>
    </source>
</reference>
<reference evidence="1" key="1">
    <citation type="journal article" date="2019" name="bioRxiv">
        <title>The Genome of the Zebra Mussel, Dreissena polymorpha: A Resource for Invasive Species Research.</title>
        <authorList>
            <person name="McCartney M.A."/>
            <person name="Auch B."/>
            <person name="Kono T."/>
            <person name="Mallez S."/>
            <person name="Zhang Y."/>
            <person name="Obille A."/>
            <person name="Becker A."/>
            <person name="Abrahante J.E."/>
            <person name="Garbe J."/>
            <person name="Badalamenti J.P."/>
            <person name="Herman A."/>
            <person name="Mangelson H."/>
            <person name="Liachko I."/>
            <person name="Sullivan S."/>
            <person name="Sone E.D."/>
            <person name="Koren S."/>
            <person name="Silverstein K.A.T."/>
            <person name="Beckman K.B."/>
            <person name="Gohl D.M."/>
        </authorList>
    </citation>
    <scope>NUCLEOTIDE SEQUENCE</scope>
    <source>
        <strain evidence="1">Duluth1</strain>
        <tissue evidence="1">Whole animal</tissue>
    </source>
</reference>
<proteinExistence type="predicted"/>
<accession>A0A9D3YSL5</accession>
<evidence type="ECO:0000313" key="2">
    <source>
        <dbReference type="Proteomes" id="UP000828390"/>
    </source>
</evidence>
<name>A0A9D3YSL5_DREPO</name>